<dbReference type="Gene3D" id="3.10.450.170">
    <property type="entry name" value="type vi secretion system effector-immunity co pseudomonas protegens"/>
    <property type="match status" value="1"/>
</dbReference>
<reference evidence="2 3" key="1">
    <citation type="submission" date="2015-01" db="EMBL/GenBank/DDBJ databases">
        <title>Complete genome of Pseudomonas batumici UCM B-321 producer of the batumin antibiotic with strong antistaphilococcal and potential anticancer activity.</title>
        <authorList>
            <person name="Klochko V.V."/>
            <person name="Zelena L.B."/>
            <person name="Elena K.A."/>
            <person name="Reva O.N."/>
        </authorList>
    </citation>
    <scope>NUCLEOTIDE SEQUENCE [LARGE SCALE GENOMIC DNA]</scope>
    <source>
        <strain evidence="2 3">UCM B-321</strain>
    </source>
</reference>
<dbReference type="Pfam" id="PF21576">
    <property type="entry name" value="T6SS_Tgi2PP"/>
    <property type="match status" value="1"/>
</dbReference>
<evidence type="ECO:0000256" key="1">
    <source>
        <dbReference type="SAM" id="SignalP"/>
    </source>
</evidence>
<keyword evidence="3" id="KW-1185">Reference proteome</keyword>
<dbReference type="RefSeq" id="WP_084615113.1">
    <property type="nucleotide sequence ID" value="NZ_JXDG01000054.1"/>
</dbReference>
<feature type="chain" id="PRO_5002148051" evidence="1">
    <location>
        <begin position="25"/>
        <end position="156"/>
    </location>
</feature>
<dbReference type="OrthoDB" id="6891819at2"/>
<keyword evidence="1" id="KW-0732">Signal</keyword>
<protein>
    <submittedName>
        <fullName evidence="2">Putative secreted protein</fullName>
    </submittedName>
</protein>
<feature type="signal peptide" evidence="1">
    <location>
        <begin position="1"/>
        <end position="24"/>
    </location>
</feature>
<dbReference type="PATRIC" id="fig|226910.6.peg.3911"/>
<evidence type="ECO:0000313" key="3">
    <source>
        <dbReference type="Proteomes" id="UP000031535"/>
    </source>
</evidence>
<organism evidence="2 3">
    <name type="scientific">Pseudomonas batumici</name>
    <dbReference type="NCBI Taxonomy" id="226910"/>
    <lineage>
        <taxon>Bacteria</taxon>
        <taxon>Pseudomonadati</taxon>
        <taxon>Pseudomonadota</taxon>
        <taxon>Gammaproteobacteria</taxon>
        <taxon>Pseudomonadales</taxon>
        <taxon>Pseudomonadaceae</taxon>
        <taxon>Pseudomonas</taxon>
    </lineage>
</organism>
<dbReference type="AlphaFoldDB" id="A0A0C2EUA6"/>
<dbReference type="EMBL" id="JXDG01000054">
    <property type="protein sequence ID" value="KIH82243.1"/>
    <property type="molecule type" value="Genomic_DNA"/>
</dbReference>
<gene>
    <name evidence="2" type="ORF">UCMB321_3919</name>
</gene>
<proteinExistence type="predicted"/>
<dbReference type="Proteomes" id="UP000031535">
    <property type="component" value="Unassembled WGS sequence"/>
</dbReference>
<accession>A0A0C2EUA6</accession>
<dbReference type="InterPro" id="IPR049066">
    <property type="entry name" value="T6SS_Tgi2PP"/>
</dbReference>
<dbReference type="PROSITE" id="PS51257">
    <property type="entry name" value="PROKAR_LIPOPROTEIN"/>
    <property type="match status" value="1"/>
</dbReference>
<comment type="caution">
    <text evidence="2">The sequence shown here is derived from an EMBL/GenBank/DDBJ whole genome shotgun (WGS) entry which is preliminary data.</text>
</comment>
<sequence>MLIKTVSAWLLTLSLASATLSACAASTLPPEQIKPEGLSREQAQQVLVVALKQQPYKLSKPGVFIDGDLADGNGNPPHPGYFDFSLGYDDPKAGATEYWGLFSVSVLTGDVWEINSCKRLTAPALKQLQTQIMARTGKTLNDEAGQRQGLGCEDDK</sequence>
<name>A0A0C2EUA6_9PSED</name>
<evidence type="ECO:0000313" key="2">
    <source>
        <dbReference type="EMBL" id="KIH82243.1"/>
    </source>
</evidence>